<dbReference type="InterPro" id="IPR050281">
    <property type="entry name" value="Flavin_monoamine_oxidase"/>
</dbReference>
<sequence>MLIRTVLLMALAALGNSNPVVPVYDTIIVGMGASGCAAASVLGKAGKNVLGLEAQNRIGGRVYTVPLGDGIVEVGAEWIHGERPNPVYDLALQHNVTILSQNTNFIVYWSNGSIAEKGLINDLLAVSVAASLESTDQPEPVGQYVKKKITDHITAHHPNLLNDKEFLDNFFHLVDLMMSGYEGSDNWNELSSHSTYEDLEGDMHLSWNKNGFKTLFEILLNTYQGGPGYPTLTIQLEKEVTKITYPQDPAQEVVVTCKDGSIYKAKNVIVTVSLGVLKESYENLFSPELPQSKITAIKDIAMGLIGKIILLFPNQWWDQDVSDAISFLWKEEDAKGLEDDWTYGIGGASRSMGNRNVVTLWSSGNITKTIEALPDDVVQSKAMGLIRRFMGKNKEIPEPIKMIKTDWFTNPYTRGTYSFSNIEPPQPSNIRDNLAEPLVDSSGAPRVLFAGEATNSIHFSTVNGAVESGFREGNRLVPAAA</sequence>
<evidence type="ECO:0000259" key="2">
    <source>
        <dbReference type="Pfam" id="PF01593"/>
    </source>
</evidence>
<feature type="domain" description="Amine oxidase" evidence="2">
    <location>
        <begin position="34"/>
        <end position="474"/>
    </location>
</feature>
<feature type="signal peptide" evidence="1">
    <location>
        <begin position="1"/>
        <end position="17"/>
    </location>
</feature>
<evidence type="ECO:0000313" key="4">
    <source>
        <dbReference type="Proteomes" id="UP000494256"/>
    </source>
</evidence>
<dbReference type="Gene3D" id="3.50.50.60">
    <property type="entry name" value="FAD/NAD(P)-binding domain"/>
    <property type="match status" value="1"/>
</dbReference>
<protein>
    <recommendedName>
        <fullName evidence="2">Amine oxidase domain-containing protein</fullName>
    </recommendedName>
</protein>
<dbReference type="PANTHER" id="PTHR10742">
    <property type="entry name" value="FLAVIN MONOAMINE OXIDASE"/>
    <property type="match status" value="1"/>
</dbReference>
<keyword evidence="1" id="KW-0732">Signal</keyword>
<dbReference type="InterPro" id="IPR002937">
    <property type="entry name" value="Amino_oxidase"/>
</dbReference>
<reference evidence="3 4" key="1">
    <citation type="submission" date="2020-04" db="EMBL/GenBank/DDBJ databases">
        <authorList>
            <person name="Wallbank WR R."/>
            <person name="Pardo Diaz C."/>
            <person name="Kozak K."/>
            <person name="Martin S."/>
            <person name="Jiggins C."/>
            <person name="Moest M."/>
            <person name="Warren A I."/>
            <person name="Byers J.R.P. K."/>
            <person name="Montejo-Kovacevich G."/>
            <person name="Yen C E."/>
        </authorList>
    </citation>
    <scope>NUCLEOTIDE SEQUENCE [LARGE SCALE GENOMIC DNA]</scope>
</reference>
<dbReference type="SUPFAM" id="SSF51905">
    <property type="entry name" value="FAD/NAD(P)-binding domain"/>
    <property type="match status" value="1"/>
</dbReference>
<dbReference type="GO" id="GO:0046592">
    <property type="term" value="F:polyamine oxidase activity"/>
    <property type="evidence" value="ECO:0007669"/>
    <property type="project" value="TreeGrafter"/>
</dbReference>
<feature type="chain" id="PRO_5035828455" description="Amine oxidase domain-containing protein" evidence="1">
    <location>
        <begin position="18"/>
        <end position="481"/>
    </location>
</feature>
<dbReference type="Pfam" id="PF01593">
    <property type="entry name" value="Amino_oxidase"/>
    <property type="match status" value="1"/>
</dbReference>
<dbReference type="OrthoDB" id="7481162at2759"/>
<dbReference type="EMBL" id="CADEBD010000620">
    <property type="protein sequence ID" value="CAB3258094.1"/>
    <property type="molecule type" value="Genomic_DNA"/>
</dbReference>
<dbReference type="SUPFAM" id="SSF54373">
    <property type="entry name" value="FAD-linked reductases, C-terminal domain"/>
    <property type="match status" value="1"/>
</dbReference>
<dbReference type="AlphaFoldDB" id="A0A8S1BME6"/>
<dbReference type="InterPro" id="IPR036188">
    <property type="entry name" value="FAD/NAD-bd_sf"/>
</dbReference>
<gene>
    <name evidence="3" type="ORF">APLA_LOCUS16094</name>
</gene>
<proteinExistence type="predicted"/>
<dbReference type="Proteomes" id="UP000494256">
    <property type="component" value="Unassembled WGS sequence"/>
</dbReference>
<accession>A0A8S1BME6</accession>
<evidence type="ECO:0000256" key="1">
    <source>
        <dbReference type="SAM" id="SignalP"/>
    </source>
</evidence>
<dbReference type="Gene3D" id="3.90.660.10">
    <property type="match status" value="1"/>
</dbReference>
<organism evidence="3 4">
    <name type="scientific">Arctia plantaginis</name>
    <name type="common">Wood tiger moth</name>
    <name type="synonym">Phalaena plantaginis</name>
    <dbReference type="NCBI Taxonomy" id="874455"/>
    <lineage>
        <taxon>Eukaryota</taxon>
        <taxon>Metazoa</taxon>
        <taxon>Ecdysozoa</taxon>
        <taxon>Arthropoda</taxon>
        <taxon>Hexapoda</taxon>
        <taxon>Insecta</taxon>
        <taxon>Pterygota</taxon>
        <taxon>Neoptera</taxon>
        <taxon>Endopterygota</taxon>
        <taxon>Lepidoptera</taxon>
        <taxon>Glossata</taxon>
        <taxon>Ditrysia</taxon>
        <taxon>Noctuoidea</taxon>
        <taxon>Erebidae</taxon>
        <taxon>Arctiinae</taxon>
        <taxon>Arctia</taxon>
    </lineage>
</organism>
<name>A0A8S1BME6_ARCPL</name>
<evidence type="ECO:0000313" key="3">
    <source>
        <dbReference type="EMBL" id="CAB3258094.1"/>
    </source>
</evidence>
<dbReference type="PANTHER" id="PTHR10742:SF398">
    <property type="entry name" value="AMINE OXIDASE DOMAIN-CONTAINING PROTEIN-RELATED"/>
    <property type="match status" value="1"/>
</dbReference>
<comment type="caution">
    <text evidence="3">The sequence shown here is derived from an EMBL/GenBank/DDBJ whole genome shotgun (WGS) entry which is preliminary data.</text>
</comment>